<comment type="caution">
    <text evidence="1">The sequence shown here is derived from an EMBL/GenBank/DDBJ whole genome shotgun (WGS) entry which is preliminary data.</text>
</comment>
<protein>
    <submittedName>
        <fullName evidence="1">Uncharacterized protein</fullName>
    </submittedName>
</protein>
<reference evidence="1 2" key="1">
    <citation type="submission" date="2018-08" db="EMBL/GenBank/DDBJ databases">
        <title>Genomic investigation of the strawberry pathogen Phytophthora fragariae indicates pathogenicity is determined by transcriptional variation in three key races.</title>
        <authorList>
            <person name="Adams T.M."/>
            <person name="Armitage A.D."/>
            <person name="Sobczyk M.K."/>
            <person name="Bates H.J."/>
            <person name="Dunwell J.M."/>
            <person name="Nellist C.F."/>
            <person name="Harrison R.J."/>
        </authorList>
    </citation>
    <scope>NUCLEOTIDE SEQUENCE [LARGE SCALE GENOMIC DNA]</scope>
    <source>
        <strain evidence="1 2">NOV-9</strain>
    </source>
</reference>
<dbReference type="EMBL" id="QXGF01001042">
    <property type="protein sequence ID" value="KAE8933160.1"/>
    <property type="molecule type" value="Genomic_DNA"/>
</dbReference>
<dbReference type="Proteomes" id="UP000429523">
    <property type="component" value="Unassembled WGS sequence"/>
</dbReference>
<sequence length="87" mass="9146">MSTASATPVVTVGLLSAEPPSSIAAIRCLSSSSCDERLLIISICFLIRTVCFSTTSFTDGNAACFSGRGRSIRLIRTLCIVNDQLAS</sequence>
<gene>
    <name evidence="1" type="ORF">PF009_g16825</name>
</gene>
<dbReference type="AlphaFoldDB" id="A0A6A3EP50"/>
<name>A0A6A3EP50_9STRA</name>
<proteinExistence type="predicted"/>
<evidence type="ECO:0000313" key="2">
    <source>
        <dbReference type="Proteomes" id="UP000429523"/>
    </source>
</evidence>
<organism evidence="1 2">
    <name type="scientific">Phytophthora fragariae</name>
    <dbReference type="NCBI Taxonomy" id="53985"/>
    <lineage>
        <taxon>Eukaryota</taxon>
        <taxon>Sar</taxon>
        <taxon>Stramenopiles</taxon>
        <taxon>Oomycota</taxon>
        <taxon>Peronosporomycetes</taxon>
        <taxon>Peronosporales</taxon>
        <taxon>Peronosporaceae</taxon>
        <taxon>Phytophthora</taxon>
    </lineage>
</organism>
<accession>A0A6A3EP50</accession>
<evidence type="ECO:0000313" key="1">
    <source>
        <dbReference type="EMBL" id="KAE8933160.1"/>
    </source>
</evidence>